<dbReference type="Pfam" id="PF00115">
    <property type="entry name" value="COX1"/>
    <property type="match status" value="1"/>
</dbReference>
<feature type="transmembrane region" description="Helical" evidence="2">
    <location>
        <begin position="100"/>
        <end position="122"/>
    </location>
</feature>
<protein>
    <submittedName>
        <fullName evidence="4">Cbb3-type cytochrome c oxidase subunit CcoN1</fullName>
        <ecNumber evidence="4">1.9.3.1</ecNumber>
    </submittedName>
</protein>
<keyword evidence="1" id="KW-0679">Respiratory chain</keyword>
<feature type="transmembrane region" description="Helical" evidence="2">
    <location>
        <begin position="134"/>
        <end position="156"/>
    </location>
</feature>
<dbReference type="GO" id="GO:0016020">
    <property type="term" value="C:membrane"/>
    <property type="evidence" value="ECO:0007669"/>
    <property type="project" value="InterPro"/>
</dbReference>
<dbReference type="Proteomes" id="UP000247465">
    <property type="component" value="Chromosome"/>
</dbReference>
<dbReference type="GO" id="GO:0004129">
    <property type="term" value="F:cytochrome-c oxidase activity"/>
    <property type="evidence" value="ECO:0007669"/>
    <property type="project" value="InterPro"/>
</dbReference>
<keyword evidence="4" id="KW-0560">Oxidoreductase</keyword>
<dbReference type="InterPro" id="IPR023616">
    <property type="entry name" value="Cyt_c_oxase-like_su1_dom"/>
</dbReference>
<sequence>MASNPELSKVSLDQRLRWPTVHFFLAAGKWLIVASLFGLISSIQDINPSFLAGFEWLTYGKTKAVFMNSLIYGWGFNAAFGVVLWMMARLCGSVACKCNILFVGGVFWQLGLIVGVVGILIGDMTSVLWLEMPTYAAGILLVSYTVMGTWGIITFLHRLTRNVYIAQCYFLGALFWFPWLYTVAQMMLFWWPVRGTLQPLLNWWYVQGVIGMWFAPIAVGAAYYLIPKILGKKILHYNYAIAAFWLWALFSSWAGMSDLAGSPVPAWIVTSGIIASVLLLVPIVIISVNLHGVSIFNLGKIRKNPSLRFIVFSSVFFSILGLLSALISLRTVSSVLRFTYFTEGYFYHALLGFYTMAMFGSIYFVLPQLLDRKWSSNSLLGFHYWVSGGGISVVLISLYLGGWLQGIQVSSLNEEGVASYSISEISRFASTWLFLKLIGIAAFVLGNFVFVFNLMSMLLSYLGDGVLKQFQFEIDMEPFKEKAARILYGTRYDRQI</sequence>
<evidence type="ECO:0000259" key="3">
    <source>
        <dbReference type="PROSITE" id="PS50855"/>
    </source>
</evidence>
<evidence type="ECO:0000313" key="4">
    <source>
        <dbReference type="EMBL" id="AWT59595.1"/>
    </source>
</evidence>
<accession>A0A2Z4ADV7</accession>
<feature type="transmembrane region" description="Helical" evidence="2">
    <location>
        <begin position="437"/>
        <end position="462"/>
    </location>
</feature>
<keyword evidence="2" id="KW-0472">Membrane</keyword>
<organism evidence="4 5">
    <name type="scientific">Candidatus Moanibacter tarae</name>
    <dbReference type="NCBI Taxonomy" id="2200854"/>
    <lineage>
        <taxon>Bacteria</taxon>
        <taxon>Pseudomonadati</taxon>
        <taxon>Verrucomicrobiota</taxon>
        <taxon>Opitutia</taxon>
        <taxon>Puniceicoccales</taxon>
        <taxon>Puniceicoccales incertae sedis</taxon>
        <taxon>Candidatus Moanibacter</taxon>
    </lineage>
</organism>
<feature type="domain" description="Cytochrome oxidase subunit I profile" evidence="3">
    <location>
        <begin position="30"/>
        <end position="496"/>
    </location>
</feature>
<evidence type="ECO:0000313" key="5">
    <source>
        <dbReference type="Proteomes" id="UP000247465"/>
    </source>
</evidence>
<dbReference type="EMBL" id="CP029803">
    <property type="protein sequence ID" value="AWT59595.1"/>
    <property type="molecule type" value="Genomic_DNA"/>
</dbReference>
<dbReference type="SUPFAM" id="SSF81442">
    <property type="entry name" value="Cytochrome c oxidase subunit I-like"/>
    <property type="match status" value="1"/>
</dbReference>
<feature type="transmembrane region" description="Helical" evidence="2">
    <location>
        <begin position="168"/>
        <end position="191"/>
    </location>
</feature>
<dbReference type="InterPro" id="IPR036927">
    <property type="entry name" value="Cyt_c_oxase-like_su1_sf"/>
</dbReference>
<feature type="transmembrane region" description="Helical" evidence="2">
    <location>
        <begin position="64"/>
        <end position="88"/>
    </location>
</feature>
<dbReference type="EC" id="1.9.3.1" evidence="4"/>
<gene>
    <name evidence="4" type="primary">ccoN1</name>
    <name evidence="4" type="ORF">DF168_00787</name>
</gene>
<proteinExistence type="predicted"/>
<dbReference type="GO" id="GO:0020037">
    <property type="term" value="F:heme binding"/>
    <property type="evidence" value="ECO:0007669"/>
    <property type="project" value="InterPro"/>
</dbReference>
<dbReference type="GO" id="GO:0016491">
    <property type="term" value="F:oxidoreductase activity"/>
    <property type="evidence" value="ECO:0007669"/>
    <property type="project" value="UniProtKB-KW"/>
</dbReference>
<reference evidence="4 5" key="1">
    <citation type="submission" date="2018-06" db="EMBL/GenBank/DDBJ databases">
        <title>Draft Genome Sequence of a Novel Marine Bacterium Related to the Verrucomicrobia.</title>
        <authorList>
            <person name="Vosseberg J."/>
            <person name="Martijn J."/>
            <person name="Ettema T.J.G."/>
        </authorList>
    </citation>
    <scope>NUCLEOTIDE SEQUENCE [LARGE SCALE GENOMIC DNA]</scope>
    <source>
        <strain evidence="4">TARA_B100001123</strain>
    </source>
</reference>
<evidence type="ECO:0000256" key="2">
    <source>
        <dbReference type="SAM" id="Phobius"/>
    </source>
</evidence>
<feature type="transmembrane region" description="Helical" evidence="2">
    <location>
        <begin position="21"/>
        <end position="44"/>
    </location>
</feature>
<dbReference type="InterPro" id="IPR000883">
    <property type="entry name" value="Cyt_C_Oxase_1"/>
</dbReference>
<dbReference type="AlphaFoldDB" id="A0A2Z4ADV7"/>
<feature type="transmembrane region" description="Helical" evidence="2">
    <location>
        <begin position="203"/>
        <end position="225"/>
    </location>
</feature>
<dbReference type="KEGG" id="mtar:DF168_00787"/>
<keyword evidence="1" id="KW-0813">Transport</keyword>
<feature type="transmembrane region" description="Helical" evidence="2">
    <location>
        <begin position="266"/>
        <end position="288"/>
    </location>
</feature>
<keyword evidence="2" id="KW-0812">Transmembrane</keyword>
<keyword evidence="2" id="KW-1133">Transmembrane helix</keyword>
<dbReference type="GO" id="GO:0009060">
    <property type="term" value="P:aerobic respiration"/>
    <property type="evidence" value="ECO:0007669"/>
    <property type="project" value="InterPro"/>
</dbReference>
<feature type="transmembrane region" description="Helical" evidence="2">
    <location>
        <begin position="237"/>
        <end position="254"/>
    </location>
</feature>
<name>A0A2Z4ADV7_9BACT</name>
<feature type="transmembrane region" description="Helical" evidence="2">
    <location>
        <begin position="345"/>
        <end position="366"/>
    </location>
</feature>
<evidence type="ECO:0000256" key="1">
    <source>
        <dbReference type="ARBA" id="ARBA00022660"/>
    </source>
</evidence>
<dbReference type="PROSITE" id="PS50855">
    <property type="entry name" value="COX1"/>
    <property type="match status" value="1"/>
</dbReference>
<feature type="transmembrane region" description="Helical" evidence="2">
    <location>
        <begin position="378"/>
        <end position="400"/>
    </location>
</feature>
<feature type="transmembrane region" description="Helical" evidence="2">
    <location>
        <begin position="309"/>
        <end position="333"/>
    </location>
</feature>
<keyword evidence="1" id="KW-0249">Electron transport</keyword>
<dbReference type="Gene3D" id="1.20.210.10">
    <property type="entry name" value="Cytochrome c oxidase-like, subunit I domain"/>
    <property type="match status" value="1"/>
</dbReference>